<reference evidence="2 3" key="1">
    <citation type="submission" date="2018-12" db="EMBL/GenBank/DDBJ databases">
        <title>Complete genome sequencing of Tabrizicola sp. K13M18.</title>
        <authorList>
            <person name="Bae J.-W."/>
        </authorList>
    </citation>
    <scope>NUCLEOTIDE SEQUENCE [LARGE SCALE GENOMIC DNA]</scope>
    <source>
        <strain evidence="2 3">K13M18</strain>
    </source>
</reference>
<sequence length="129" mass="13577">MRLLPAFSLLICLAPADAARADTAATGPMTGPVMEIVTFRLVAGATDTAFLAAAQGTADPLRTQPGFQGRTLTRAADGLWTDHVLWASMTEAMAAAEAMMADPAFAPFMALIDGPSVTMQHAPVLWRMD</sequence>
<gene>
    <name evidence="2" type="ORF">EI545_03365</name>
</gene>
<feature type="signal peptide" evidence="1">
    <location>
        <begin position="1"/>
        <end position="18"/>
    </location>
</feature>
<evidence type="ECO:0000313" key="2">
    <source>
        <dbReference type="EMBL" id="AZL57959.1"/>
    </source>
</evidence>
<dbReference type="InterPro" id="IPR011008">
    <property type="entry name" value="Dimeric_a/b-barrel"/>
</dbReference>
<dbReference type="Gene3D" id="3.30.70.100">
    <property type="match status" value="1"/>
</dbReference>
<evidence type="ECO:0000313" key="3">
    <source>
        <dbReference type="Proteomes" id="UP000282002"/>
    </source>
</evidence>
<dbReference type="EMBL" id="CP034328">
    <property type="protein sequence ID" value="AZL57959.1"/>
    <property type="molecule type" value="Genomic_DNA"/>
</dbReference>
<dbReference type="SUPFAM" id="SSF54909">
    <property type="entry name" value="Dimeric alpha+beta barrel"/>
    <property type="match status" value="1"/>
</dbReference>
<accession>A0A3S8U362</accession>
<dbReference type="RefSeq" id="WP_125324160.1">
    <property type="nucleotide sequence ID" value="NZ_CP034328.1"/>
</dbReference>
<feature type="chain" id="PRO_5019334537" description="ABM domain-containing protein" evidence="1">
    <location>
        <begin position="19"/>
        <end position="129"/>
    </location>
</feature>
<name>A0A3S8U362_9RHOB</name>
<organism evidence="2 3">
    <name type="scientific">Tabrizicola piscis</name>
    <dbReference type="NCBI Taxonomy" id="2494374"/>
    <lineage>
        <taxon>Bacteria</taxon>
        <taxon>Pseudomonadati</taxon>
        <taxon>Pseudomonadota</taxon>
        <taxon>Alphaproteobacteria</taxon>
        <taxon>Rhodobacterales</taxon>
        <taxon>Paracoccaceae</taxon>
        <taxon>Tabrizicola</taxon>
    </lineage>
</organism>
<dbReference type="Proteomes" id="UP000282002">
    <property type="component" value="Chromosome"/>
</dbReference>
<dbReference type="AlphaFoldDB" id="A0A3S8U362"/>
<evidence type="ECO:0000256" key="1">
    <source>
        <dbReference type="SAM" id="SignalP"/>
    </source>
</evidence>
<keyword evidence="3" id="KW-1185">Reference proteome</keyword>
<keyword evidence="1" id="KW-0732">Signal</keyword>
<dbReference type="KEGG" id="taw:EI545_03365"/>
<protein>
    <recommendedName>
        <fullName evidence="4">ABM domain-containing protein</fullName>
    </recommendedName>
</protein>
<proteinExistence type="predicted"/>
<evidence type="ECO:0008006" key="4">
    <source>
        <dbReference type="Google" id="ProtNLM"/>
    </source>
</evidence>
<dbReference type="OrthoDB" id="1453400at2"/>